<evidence type="ECO:0000256" key="1">
    <source>
        <dbReference type="SAM" id="MobiDB-lite"/>
    </source>
</evidence>
<protein>
    <submittedName>
        <fullName evidence="2">Uncharacterized protein</fullName>
    </submittedName>
</protein>
<feature type="compositionally biased region" description="Basic and acidic residues" evidence="1">
    <location>
        <begin position="1"/>
        <end position="21"/>
    </location>
</feature>
<proteinExistence type="predicted"/>
<name>A0A5E4BIK8_MARMO</name>
<dbReference type="Proteomes" id="UP000335636">
    <property type="component" value="Unassembled WGS sequence"/>
</dbReference>
<keyword evidence="3" id="KW-1185">Reference proteome</keyword>
<feature type="compositionally biased region" description="Basic and acidic residues" evidence="1">
    <location>
        <begin position="123"/>
        <end position="135"/>
    </location>
</feature>
<dbReference type="AlphaFoldDB" id="A0A5E4BIK8"/>
<comment type="caution">
    <text evidence="2">The sequence shown here is derived from an EMBL/GenBank/DDBJ whole genome shotgun (WGS) entry which is preliminary data.</text>
</comment>
<organism evidence="2 3">
    <name type="scientific">Marmota monax</name>
    <name type="common">Woodchuck</name>
    <dbReference type="NCBI Taxonomy" id="9995"/>
    <lineage>
        <taxon>Eukaryota</taxon>
        <taxon>Metazoa</taxon>
        <taxon>Chordata</taxon>
        <taxon>Craniata</taxon>
        <taxon>Vertebrata</taxon>
        <taxon>Euteleostomi</taxon>
        <taxon>Mammalia</taxon>
        <taxon>Eutheria</taxon>
        <taxon>Euarchontoglires</taxon>
        <taxon>Glires</taxon>
        <taxon>Rodentia</taxon>
        <taxon>Sciuromorpha</taxon>
        <taxon>Sciuridae</taxon>
        <taxon>Xerinae</taxon>
        <taxon>Marmotini</taxon>
        <taxon>Marmota</taxon>
    </lineage>
</organism>
<feature type="compositionally biased region" description="Basic and acidic residues" evidence="1">
    <location>
        <begin position="98"/>
        <end position="115"/>
    </location>
</feature>
<reference evidence="2" key="1">
    <citation type="submission" date="2019-04" db="EMBL/GenBank/DDBJ databases">
        <authorList>
            <person name="Alioto T."/>
            <person name="Alioto T."/>
        </authorList>
    </citation>
    <scope>NUCLEOTIDE SEQUENCE [LARGE SCALE GENOMIC DNA]</scope>
</reference>
<evidence type="ECO:0000313" key="2">
    <source>
        <dbReference type="EMBL" id="VTJ68890.1"/>
    </source>
</evidence>
<gene>
    <name evidence="2" type="ORF">MONAX_5E026830</name>
</gene>
<dbReference type="EMBL" id="CABDUW010000444">
    <property type="protein sequence ID" value="VTJ68890.1"/>
    <property type="molecule type" value="Genomic_DNA"/>
</dbReference>
<feature type="region of interest" description="Disordered" evidence="1">
    <location>
        <begin position="1"/>
        <end position="135"/>
    </location>
</feature>
<evidence type="ECO:0000313" key="3">
    <source>
        <dbReference type="Proteomes" id="UP000335636"/>
    </source>
</evidence>
<sequence>MRSRRESLEGGDRTGADDERRRTGRPTTCPDRRHHEFGARPPLKSDVDVLWSGAGSTPGRRSVRPSGTRISLGSAPDAGEFRGSEGSSCPPQSRRRLDRGDRTPEHVTRSDDRIHSMTGQGPDVHRDLRNPVRGR</sequence>
<accession>A0A5E4BIK8</accession>
<feature type="compositionally biased region" description="Basic and acidic residues" evidence="1">
    <location>
        <begin position="30"/>
        <end position="47"/>
    </location>
</feature>